<sequence>MKKLISSLAGIPFSVLAQQFPEAPMCFYALKTLISVLLSDKGYRSIVAMDLKTHACQFNAEQPILITKVGYQAWKPGITYRISLWQVGRTKALSTCLVKPEHTSSIQFFTLKNPVEIYPEQTYYISRTYVAGGPYHNMTDYVGWLSNKEGAAVYPLKQDVVTFSNGFFSNEHNPVLSDGISDISTRSLLPLIDFEYHYG</sequence>
<dbReference type="AlphaFoldDB" id="A0A1G9RSW6"/>
<dbReference type="OrthoDB" id="751714at2"/>
<organism evidence="2 3">
    <name type="scientific">Pedobacter steynii</name>
    <dbReference type="NCBI Taxonomy" id="430522"/>
    <lineage>
        <taxon>Bacteria</taxon>
        <taxon>Pseudomonadati</taxon>
        <taxon>Bacteroidota</taxon>
        <taxon>Sphingobacteriia</taxon>
        <taxon>Sphingobacteriales</taxon>
        <taxon>Sphingobacteriaceae</taxon>
        <taxon>Pedobacter</taxon>
    </lineage>
</organism>
<evidence type="ECO:0000313" key="3">
    <source>
        <dbReference type="Proteomes" id="UP000183200"/>
    </source>
</evidence>
<dbReference type="InterPro" id="IPR025141">
    <property type="entry name" value="DUF4082"/>
</dbReference>
<evidence type="ECO:0000259" key="1">
    <source>
        <dbReference type="Pfam" id="PF13313"/>
    </source>
</evidence>
<name>A0A1G9RSW6_9SPHI</name>
<keyword evidence="3" id="KW-1185">Reference proteome</keyword>
<dbReference type="Pfam" id="PF13313">
    <property type="entry name" value="DUF4082"/>
    <property type="match status" value="1"/>
</dbReference>
<accession>A0A1G9RSW6</accession>
<evidence type="ECO:0000313" key="2">
    <source>
        <dbReference type="EMBL" id="SDM26306.1"/>
    </source>
</evidence>
<dbReference type="Proteomes" id="UP000183200">
    <property type="component" value="Unassembled WGS sequence"/>
</dbReference>
<dbReference type="STRING" id="430522.BFS30_01965"/>
<proteinExistence type="predicted"/>
<protein>
    <recommendedName>
        <fullName evidence="1">DUF4082 domain-containing protein</fullName>
    </recommendedName>
</protein>
<dbReference type="RefSeq" id="WP_074605996.1">
    <property type="nucleotide sequence ID" value="NZ_FNGY01000003.1"/>
</dbReference>
<dbReference type="EMBL" id="FNGY01000003">
    <property type="protein sequence ID" value="SDM26306.1"/>
    <property type="molecule type" value="Genomic_DNA"/>
</dbReference>
<gene>
    <name evidence="2" type="ORF">SAMN05421820_103346</name>
</gene>
<reference evidence="3" key="1">
    <citation type="submission" date="2016-10" db="EMBL/GenBank/DDBJ databases">
        <authorList>
            <person name="Varghese N."/>
            <person name="Submissions S."/>
        </authorList>
    </citation>
    <scope>NUCLEOTIDE SEQUENCE [LARGE SCALE GENOMIC DNA]</scope>
    <source>
        <strain evidence="3">DSM 19110</strain>
    </source>
</reference>
<feature type="domain" description="DUF4082" evidence="1">
    <location>
        <begin position="57"/>
        <end position="170"/>
    </location>
</feature>